<feature type="domain" description="Major facilitator superfamily (MFS) profile" evidence="7">
    <location>
        <begin position="41"/>
        <end position="501"/>
    </location>
</feature>
<organism evidence="8 9">
    <name type="scientific">Talaromyces atroroseus</name>
    <dbReference type="NCBI Taxonomy" id="1441469"/>
    <lineage>
        <taxon>Eukaryota</taxon>
        <taxon>Fungi</taxon>
        <taxon>Dikarya</taxon>
        <taxon>Ascomycota</taxon>
        <taxon>Pezizomycotina</taxon>
        <taxon>Eurotiomycetes</taxon>
        <taxon>Eurotiomycetidae</taxon>
        <taxon>Eurotiales</taxon>
        <taxon>Trichocomaceae</taxon>
        <taxon>Talaromyces</taxon>
        <taxon>Talaromyces sect. Trachyspermi</taxon>
    </lineage>
</organism>
<keyword evidence="4 6" id="KW-0472">Membrane</keyword>
<feature type="transmembrane region" description="Helical" evidence="6">
    <location>
        <begin position="37"/>
        <end position="55"/>
    </location>
</feature>
<evidence type="ECO:0000256" key="1">
    <source>
        <dbReference type="ARBA" id="ARBA00004141"/>
    </source>
</evidence>
<name>A0A225AKS2_TALAT</name>
<feature type="transmembrane region" description="Helical" evidence="6">
    <location>
        <begin position="443"/>
        <end position="467"/>
    </location>
</feature>
<evidence type="ECO:0000259" key="7">
    <source>
        <dbReference type="PROSITE" id="PS50850"/>
    </source>
</evidence>
<dbReference type="Pfam" id="PF07690">
    <property type="entry name" value="MFS_1"/>
    <property type="match status" value="1"/>
</dbReference>
<feature type="transmembrane region" description="Helical" evidence="6">
    <location>
        <begin position="354"/>
        <end position="372"/>
    </location>
</feature>
<comment type="subcellular location">
    <subcellularLocation>
        <location evidence="1">Membrane</location>
        <topology evidence="1">Multi-pass membrane protein</topology>
    </subcellularLocation>
</comment>
<keyword evidence="2 6" id="KW-0812">Transmembrane</keyword>
<feature type="transmembrane region" description="Helical" evidence="6">
    <location>
        <begin position="310"/>
        <end position="334"/>
    </location>
</feature>
<feature type="transmembrane region" description="Helical" evidence="6">
    <location>
        <begin position="167"/>
        <end position="191"/>
    </location>
</feature>
<dbReference type="SUPFAM" id="SSF103473">
    <property type="entry name" value="MFS general substrate transporter"/>
    <property type="match status" value="1"/>
</dbReference>
<feature type="region of interest" description="Disordered" evidence="5">
    <location>
        <begin position="1"/>
        <end position="24"/>
    </location>
</feature>
<dbReference type="Proteomes" id="UP000214365">
    <property type="component" value="Unassembled WGS sequence"/>
</dbReference>
<proteinExistence type="predicted"/>
<dbReference type="GeneID" id="31008478"/>
<evidence type="ECO:0000313" key="9">
    <source>
        <dbReference type="Proteomes" id="UP000214365"/>
    </source>
</evidence>
<evidence type="ECO:0000256" key="5">
    <source>
        <dbReference type="SAM" id="MobiDB-lite"/>
    </source>
</evidence>
<dbReference type="AlphaFoldDB" id="A0A225AKS2"/>
<dbReference type="Gene3D" id="1.20.1250.20">
    <property type="entry name" value="MFS general substrate transporter like domains"/>
    <property type="match status" value="1"/>
</dbReference>
<evidence type="ECO:0000256" key="6">
    <source>
        <dbReference type="SAM" id="Phobius"/>
    </source>
</evidence>
<dbReference type="InterPro" id="IPR036259">
    <property type="entry name" value="MFS_trans_sf"/>
</dbReference>
<dbReference type="GO" id="GO:0016020">
    <property type="term" value="C:membrane"/>
    <property type="evidence" value="ECO:0007669"/>
    <property type="project" value="UniProtKB-SubCell"/>
</dbReference>
<feature type="transmembrane region" description="Helical" evidence="6">
    <location>
        <begin position="479"/>
        <end position="499"/>
    </location>
</feature>
<evidence type="ECO:0000256" key="2">
    <source>
        <dbReference type="ARBA" id="ARBA00022692"/>
    </source>
</evidence>
<feature type="compositionally biased region" description="Polar residues" evidence="5">
    <location>
        <begin position="8"/>
        <end position="24"/>
    </location>
</feature>
<feature type="transmembrane region" description="Helical" evidence="6">
    <location>
        <begin position="203"/>
        <end position="225"/>
    </location>
</feature>
<dbReference type="InterPro" id="IPR011701">
    <property type="entry name" value="MFS"/>
</dbReference>
<dbReference type="EMBL" id="LFMY01000016">
    <property type="protein sequence ID" value="OKL56129.1"/>
    <property type="molecule type" value="Genomic_DNA"/>
</dbReference>
<evidence type="ECO:0000256" key="4">
    <source>
        <dbReference type="ARBA" id="ARBA00023136"/>
    </source>
</evidence>
<keyword evidence="3 6" id="KW-1133">Transmembrane helix</keyword>
<dbReference type="PROSITE" id="PS50850">
    <property type="entry name" value="MFS"/>
    <property type="match status" value="1"/>
</dbReference>
<dbReference type="InterPro" id="IPR020846">
    <property type="entry name" value="MFS_dom"/>
</dbReference>
<evidence type="ECO:0000256" key="3">
    <source>
        <dbReference type="ARBA" id="ARBA00022989"/>
    </source>
</evidence>
<dbReference type="PANTHER" id="PTHR23507:SF1">
    <property type="entry name" value="FI18259P1-RELATED"/>
    <property type="match status" value="1"/>
</dbReference>
<comment type="caution">
    <text evidence="8">The sequence shown here is derived from an EMBL/GenBank/DDBJ whole genome shotgun (WGS) entry which is preliminary data.</text>
</comment>
<dbReference type="RefSeq" id="XP_020116250.1">
    <property type="nucleotide sequence ID" value="XM_020263617.1"/>
</dbReference>
<accession>A0A225AKS2</accession>
<feature type="transmembrane region" description="Helical" evidence="6">
    <location>
        <begin position="231"/>
        <end position="250"/>
    </location>
</feature>
<dbReference type="OrthoDB" id="194139at2759"/>
<feature type="transmembrane region" description="Helical" evidence="6">
    <location>
        <begin position="138"/>
        <end position="161"/>
    </location>
</feature>
<feature type="transmembrane region" description="Helical" evidence="6">
    <location>
        <begin position="384"/>
        <end position="407"/>
    </location>
</feature>
<evidence type="ECO:0000313" key="8">
    <source>
        <dbReference type="EMBL" id="OKL56129.1"/>
    </source>
</evidence>
<dbReference type="PANTHER" id="PTHR23507">
    <property type="entry name" value="ZGC:174356"/>
    <property type="match status" value="1"/>
</dbReference>
<protein>
    <recommendedName>
        <fullName evidence="7">Major facilitator superfamily (MFS) profile domain-containing protein</fullName>
    </recommendedName>
</protein>
<gene>
    <name evidence="8" type="ORF">UA08_08722</name>
</gene>
<dbReference type="GO" id="GO:0022857">
    <property type="term" value="F:transmembrane transporter activity"/>
    <property type="evidence" value="ECO:0007669"/>
    <property type="project" value="InterPro"/>
</dbReference>
<reference evidence="8 9" key="1">
    <citation type="submission" date="2015-06" db="EMBL/GenBank/DDBJ databases">
        <title>Talaromyces atroroseus IBT 11181 draft genome.</title>
        <authorList>
            <person name="Rasmussen K.B."/>
            <person name="Rasmussen S."/>
            <person name="Petersen B."/>
            <person name="Sicheritz-Ponten T."/>
            <person name="Mortensen U.H."/>
            <person name="Thrane U."/>
        </authorList>
    </citation>
    <scope>NUCLEOTIDE SEQUENCE [LARGE SCALE GENOMIC DNA]</scope>
    <source>
        <strain evidence="8 9">IBT 11181</strain>
    </source>
</reference>
<feature type="transmembrane region" description="Helical" evidence="6">
    <location>
        <begin position="413"/>
        <end position="436"/>
    </location>
</feature>
<keyword evidence="9" id="KW-1185">Reference proteome</keyword>
<sequence length="501" mass="55057">MDRDETTPLLNSENQHTPEPGSTTRLPWKLLPQWSQSQWRVILVSVLLMLALNFGNNLGAPAQLQVMEDIICKNHLRSINPNATVTAMAVYDDICKSPAVQSELALVNGWKYTFDVLPSIALALPYGVLADKIGRKPVLIMALFSLVACELWTRIVCWFNLPIRTVWMAGLFQLLGGGEAMATSMLLTLVADVISPEQRSTTLIQMASVVYFAEMVGTPLSAWMMKFDAWIPFWLGIIIMAVGAFVGFFMPETLDVRHDIQEDVFEDNARDVDETSHLSGIKNCTTMDTVFSKAQELISSSRFIWTQPRLLVCIVAVFAGNLDKASAYLLIQYISTKFNWTISRASYLMSLKGFMSLGTMLLGVPLFSSFLTRTLRYDAVAKDLCISRVSAALGVAGYFIIFAAASAPLLTVGLMFMTLSLPFVWSMIGVGTSFLASKNQIATFYSAISVSRSIGNVVSGPLFGSLYGWGVRSGLEWSGLPFAVASLTLLMTLGLITCIRA</sequence>